<evidence type="ECO:0000256" key="2">
    <source>
        <dbReference type="ARBA" id="ARBA00022692"/>
    </source>
</evidence>
<dbReference type="Pfam" id="PF07686">
    <property type="entry name" value="V-set"/>
    <property type="match status" value="1"/>
</dbReference>
<dbReference type="Proteomes" id="UP001166093">
    <property type="component" value="Unassembled WGS sequence"/>
</dbReference>
<comment type="subcellular location">
    <subcellularLocation>
        <location evidence="1">Membrane</location>
    </subcellularLocation>
</comment>
<keyword evidence="2 4" id="KW-0812">Transmembrane</keyword>
<gene>
    <name evidence="6" type="primary">Pigr</name>
    <name evidence="6" type="ORF">GTO93_0009940</name>
</gene>
<evidence type="ECO:0000256" key="3">
    <source>
        <dbReference type="ARBA" id="ARBA00023136"/>
    </source>
</evidence>
<comment type="caution">
    <text evidence="6">The sequence shown here is derived from an EMBL/GenBank/DDBJ whole genome shotgun (WGS) entry which is preliminary data.</text>
</comment>
<feature type="transmembrane region" description="Helical" evidence="4">
    <location>
        <begin position="120"/>
        <end position="141"/>
    </location>
</feature>
<sequence>MKTWCKQHKDPGLTVLVGTDGYVSETHHGRVSIVDLKKSGMVSVTMALLRQSDSGEYWCTVRMLFGLKPLQSFQLHVHQGTPGSESPWTPEQERTVPEAQEVYQSESDGPFDAHIIWGSLRWALLAVMLACPVLIHIYVSWRKSKVELEQRNSRFLNIKFFRHSEGVMFINEAGVQQ</sequence>
<dbReference type="PANTHER" id="PTHR11860">
    <property type="entry name" value="POLYMERIC-IMMUNOGLOBULIN RECEPTOR"/>
    <property type="match status" value="1"/>
</dbReference>
<protein>
    <submittedName>
        <fullName evidence="6">PIGR protein</fullName>
    </submittedName>
</protein>
<dbReference type="InterPro" id="IPR036179">
    <property type="entry name" value="Ig-like_dom_sf"/>
</dbReference>
<dbReference type="EMBL" id="JAAWVQ010164307">
    <property type="protein sequence ID" value="MBN3287226.1"/>
    <property type="molecule type" value="Genomic_DNA"/>
</dbReference>
<dbReference type="Gene3D" id="2.60.40.10">
    <property type="entry name" value="Immunoglobulins"/>
    <property type="match status" value="1"/>
</dbReference>
<feature type="domain" description="Immunoglobulin V-set" evidence="5">
    <location>
        <begin position="2"/>
        <end position="77"/>
    </location>
</feature>
<dbReference type="PANTHER" id="PTHR11860:SF87">
    <property type="entry name" value="CMRF35-LIKE MOLECULE 8"/>
    <property type="match status" value="1"/>
</dbReference>
<reference evidence="6" key="1">
    <citation type="journal article" date="2021" name="Cell">
        <title>Tracing the genetic footprints of vertebrate landing in non-teleost ray-finned fishes.</title>
        <authorList>
            <person name="Bi X."/>
            <person name="Wang K."/>
            <person name="Yang L."/>
            <person name="Pan H."/>
            <person name="Jiang H."/>
            <person name="Wei Q."/>
            <person name="Fang M."/>
            <person name="Yu H."/>
            <person name="Zhu C."/>
            <person name="Cai Y."/>
            <person name="He Y."/>
            <person name="Gan X."/>
            <person name="Zeng H."/>
            <person name="Yu D."/>
            <person name="Zhu Y."/>
            <person name="Jiang H."/>
            <person name="Qiu Q."/>
            <person name="Yang H."/>
            <person name="Zhang Y.E."/>
            <person name="Wang W."/>
            <person name="Zhu M."/>
            <person name="He S."/>
            <person name="Zhang G."/>
        </authorList>
    </citation>
    <scope>NUCLEOTIDE SEQUENCE</scope>
    <source>
        <strain evidence="6">Pddl_001</strain>
    </source>
</reference>
<keyword evidence="4" id="KW-1133">Transmembrane helix</keyword>
<evidence type="ECO:0000313" key="6">
    <source>
        <dbReference type="EMBL" id="MBN3287226.1"/>
    </source>
</evidence>
<organism evidence="6 7">
    <name type="scientific">Polyodon spathula</name>
    <name type="common">North American paddlefish</name>
    <name type="synonym">Squalus spathula</name>
    <dbReference type="NCBI Taxonomy" id="7913"/>
    <lineage>
        <taxon>Eukaryota</taxon>
        <taxon>Metazoa</taxon>
        <taxon>Chordata</taxon>
        <taxon>Craniata</taxon>
        <taxon>Vertebrata</taxon>
        <taxon>Euteleostomi</taxon>
        <taxon>Actinopterygii</taxon>
        <taxon>Chondrostei</taxon>
        <taxon>Acipenseriformes</taxon>
        <taxon>Polyodontidae</taxon>
        <taxon>Polyodon</taxon>
    </lineage>
</organism>
<dbReference type="InterPro" id="IPR013783">
    <property type="entry name" value="Ig-like_fold"/>
</dbReference>
<dbReference type="InterPro" id="IPR050671">
    <property type="entry name" value="CD300_family_receptors"/>
</dbReference>
<evidence type="ECO:0000256" key="4">
    <source>
        <dbReference type="SAM" id="Phobius"/>
    </source>
</evidence>
<evidence type="ECO:0000259" key="5">
    <source>
        <dbReference type="Pfam" id="PF07686"/>
    </source>
</evidence>
<dbReference type="SUPFAM" id="SSF48726">
    <property type="entry name" value="Immunoglobulin"/>
    <property type="match status" value="1"/>
</dbReference>
<proteinExistence type="predicted"/>
<feature type="non-terminal residue" evidence="6">
    <location>
        <position position="1"/>
    </location>
</feature>
<accession>A0ABS2YM73</accession>
<evidence type="ECO:0000256" key="1">
    <source>
        <dbReference type="ARBA" id="ARBA00004370"/>
    </source>
</evidence>
<dbReference type="InterPro" id="IPR013106">
    <property type="entry name" value="Ig_V-set"/>
</dbReference>
<name>A0ABS2YM73_POLSP</name>
<evidence type="ECO:0000313" key="7">
    <source>
        <dbReference type="Proteomes" id="UP001166093"/>
    </source>
</evidence>
<keyword evidence="3 4" id="KW-0472">Membrane</keyword>
<feature type="non-terminal residue" evidence="6">
    <location>
        <position position="177"/>
    </location>
</feature>
<keyword evidence="7" id="KW-1185">Reference proteome</keyword>